<evidence type="ECO:0000313" key="1">
    <source>
        <dbReference type="EMBL" id="SSW96464.1"/>
    </source>
</evidence>
<gene>
    <name evidence="1" type="ORF">ARTV_2898</name>
</gene>
<organism evidence="1">
    <name type="scientific">Arsenophonus endosymbiont of Trialeurodes vaporariorum</name>
    <dbReference type="NCBI Taxonomy" id="235567"/>
    <lineage>
        <taxon>Bacteria</taxon>
        <taxon>Pseudomonadati</taxon>
        <taxon>Pseudomonadota</taxon>
        <taxon>Gammaproteobacteria</taxon>
        <taxon>Enterobacterales</taxon>
        <taxon>Morganellaceae</taxon>
        <taxon>Arsenophonus</taxon>
    </lineage>
</organism>
<protein>
    <submittedName>
        <fullName evidence="1">Uncharacterized protein</fullName>
    </submittedName>
</protein>
<sequence length="116" mass="13623">MIKTFDDFLSETVPDGFGGMSERRYVWSHLRIEQARKVWLAAQRVAKANRQQTAAASDATRFMGYEEMEKKLNKSRTTIWRMVKRDEFPKQKVTQGGLFLGWLEESYNGWVELQNN</sequence>
<name>A0A3B0MMB9_9GAMM</name>
<accession>A0A3B0MMB9</accession>
<dbReference type="EMBL" id="UFQR01000017">
    <property type="protein sequence ID" value="SSW96464.1"/>
    <property type="molecule type" value="Genomic_DNA"/>
</dbReference>
<reference evidence="1" key="1">
    <citation type="submission" date="2018-04" db="EMBL/GenBank/DDBJ databases">
        <authorList>
            <person name="Go L.Y."/>
            <person name="Mitchell J.A."/>
        </authorList>
    </citation>
    <scope>NUCLEOTIDE SEQUENCE</scope>
    <source>
        <strain evidence="1">ARTV</strain>
    </source>
</reference>
<dbReference type="AlphaFoldDB" id="A0A3B0MMB9"/>
<proteinExistence type="predicted"/>